<dbReference type="PANTHER" id="PTHR46211">
    <property type="entry name" value="GLYCEROPHOSPHORYL DIESTER PHOSPHODIESTERASE"/>
    <property type="match status" value="1"/>
</dbReference>
<proteinExistence type="predicted"/>
<protein>
    <submittedName>
        <fullName evidence="2">Glycerophosphodiester phosphodiesterase, cytoplasmic</fullName>
        <ecNumber evidence="2">3.1.4.46</ecNumber>
    </submittedName>
</protein>
<sequence>MIIVGHRGARGEYPENTLQGFEYTQALGIRQLEYDLRLSRDLAVFTLHDESLARTCGIDTVASTQTLSQLQALSANADFIASPAATIASLEQVFEHCSDIELSQLEVKTDYPDLIDRLVPEIIAIVQKFQQQQRVVITSFDQYVLRVARRIDANITRGFLCEQADIDAVATAIELGCNWVIWDYPLLDSVEITRAKQQGLQVSVFTVNEVADMDKCLHLGIDSMITDFPSRALQHFNKEN</sequence>
<keyword evidence="2" id="KW-0378">Hydrolase</keyword>
<evidence type="ECO:0000313" key="3">
    <source>
        <dbReference type="Proteomes" id="UP000838100"/>
    </source>
</evidence>
<dbReference type="EMBL" id="CAKLPX010000001">
    <property type="protein sequence ID" value="CAH0989995.1"/>
    <property type="molecule type" value="Genomic_DNA"/>
</dbReference>
<evidence type="ECO:0000259" key="1">
    <source>
        <dbReference type="PROSITE" id="PS51704"/>
    </source>
</evidence>
<feature type="domain" description="GP-PDE" evidence="1">
    <location>
        <begin position="1"/>
        <end position="236"/>
    </location>
</feature>
<accession>A0ABM9ABM9</accession>
<dbReference type="EC" id="3.1.4.46" evidence="2"/>
<dbReference type="GO" id="GO:0008889">
    <property type="term" value="F:glycerophosphodiester phosphodiesterase activity"/>
    <property type="evidence" value="ECO:0007669"/>
    <property type="project" value="UniProtKB-EC"/>
</dbReference>
<keyword evidence="3" id="KW-1185">Reference proteome</keyword>
<dbReference type="SUPFAM" id="SSF51695">
    <property type="entry name" value="PLC-like phosphodiesterases"/>
    <property type="match status" value="1"/>
</dbReference>
<dbReference type="InterPro" id="IPR017946">
    <property type="entry name" value="PLC-like_Pdiesterase_TIM-brl"/>
</dbReference>
<dbReference type="PANTHER" id="PTHR46211:SF1">
    <property type="entry name" value="GLYCEROPHOSPHODIESTER PHOSPHODIESTERASE, CYTOPLASMIC"/>
    <property type="match status" value="1"/>
</dbReference>
<dbReference type="Pfam" id="PF03009">
    <property type="entry name" value="GDPD"/>
    <property type="match status" value="1"/>
</dbReference>
<dbReference type="CDD" id="cd08556">
    <property type="entry name" value="GDPD"/>
    <property type="match status" value="1"/>
</dbReference>
<comment type="caution">
    <text evidence="2">The sequence shown here is derived from an EMBL/GenBank/DDBJ whole genome shotgun (WGS) entry which is preliminary data.</text>
</comment>
<dbReference type="Proteomes" id="UP000838100">
    <property type="component" value="Unassembled WGS sequence"/>
</dbReference>
<organism evidence="2 3">
    <name type="scientific">Sinobacterium norvegicum</name>
    <dbReference type="NCBI Taxonomy" id="1641715"/>
    <lineage>
        <taxon>Bacteria</taxon>
        <taxon>Pseudomonadati</taxon>
        <taxon>Pseudomonadota</taxon>
        <taxon>Gammaproteobacteria</taxon>
        <taxon>Cellvibrionales</taxon>
        <taxon>Spongiibacteraceae</taxon>
        <taxon>Sinobacterium</taxon>
    </lineage>
</organism>
<dbReference type="Gene3D" id="3.20.20.190">
    <property type="entry name" value="Phosphatidylinositol (PI) phosphodiesterase"/>
    <property type="match status" value="1"/>
</dbReference>
<dbReference type="InterPro" id="IPR030395">
    <property type="entry name" value="GP_PDE_dom"/>
</dbReference>
<dbReference type="PROSITE" id="PS51704">
    <property type="entry name" value="GP_PDE"/>
    <property type="match status" value="1"/>
</dbReference>
<gene>
    <name evidence="2" type="primary">ugpQ</name>
    <name evidence="2" type="ORF">SIN8267_00072</name>
</gene>
<evidence type="ECO:0000313" key="2">
    <source>
        <dbReference type="EMBL" id="CAH0989995.1"/>
    </source>
</evidence>
<dbReference type="RefSeq" id="WP_237442696.1">
    <property type="nucleotide sequence ID" value="NZ_CAKLPX010000001.1"/>
</dbReference>
<name>A0ABM9ABM9_9GAMM</name>
<reference evidence="2" key="1">
    <citation type="submission" date="2021-12" db="EMBL/GenBank/DDBJ databases">
        <authorList>
            <person name="Rodrigo-Torres L."/>
            <person name="Arahal R. D."/>
            <person name="Lucena T."/>
        </authorList>
    </citation>
    <scope>NUCLEOTIDE SEQUENCE</scope>
    <source>
        <strain evidence="2">CECT 8267</strain>
    </source>
</reference>